<reference evidence="1 2" key="1">
    <citation type="submission" date="2018-02" db="EMBL/GenBank/DDBJ databases">
        <title>Solimicrobium silvestre gen. nov., sp. nov., isolated from alpine forest soil.</title>
        <authorList>
            <person name="Margesin R."/>
            <person name="Albuquerque L."/>
            <person name="Zhang D.-C."/>
            <person name="Froufe H.J.C."/>
            <person name="Severino R."/>
            <person name="Roxo I."/>
            <person name="Egas C."/>
            <person name="Da Costa M.S."/>
        </authorList>
    </citation>
    <scope>NUCLEOTIDE SEQUENCE [LARGE SCALE GENOMIC DNA]</scope>
    <source>
        <strain evidence="1 2">S20-91</strain>
    </source>
</reference>
<organism evidence="1 2">
    <name type="scientific">Solimicrobium silvestre</name>
    <dbReference type="NCBI Taxonomy" id="2099400"/>
    <lineage>
        <taxon>Bacteria</taxon>
        <taxon>Pseudomonadati</taxon>
        <taxon>Pseudomonadota</taxon>
        <taxon>Betaproteobacteria</taxon>
        <taxon>Burkholderiales</taxon>
        <taxon>Oxalobacteraceae</taxon>
        <taxon>Solimicrobium</taxon>
    </lineage>
</organism>
<name>A0A2S9H1P7_9BURK</name>
<evidence type="ECO:0000313" key="1">
    <source>
        <dbReference type="EMBL" id="PRC93888.1"/>
    </source>
</evidence>
<dbReference type="EMBL" id="PUGF01000005">
    <property type="protein sequence ID" value="PRC93888.1"/>
    <property type="molecule type" value="Genomic_DNA"/>
</dbReference>
<protein>
    <submittedName>
        <fullName evidence="1">Uncharacterized protein</fullName>
    </submittedName>
</protein>
<proteinExistence type="predicted"/>
<gene>
    <name evidence="1" type="ORF">S2091_1497</name>
</gene>
<comment type="caution">
    <text evidence="1">The sequence shown here is derived from an EMBL/GenBank/DDBJ whole genome shotgun (WGS) entry which is preliminary data.</text>
</comment>
<dbReference type="AlphaFoldDB" id="A0A2S9H1P7"/>
<evidence type="ECO:0000313" key="2">
    <source>
        <dbReference type="Proteomes" id="UP000237839"/>
    </source>
</evidence>
<dbReference type="Proteomes" id="UP000237839">
    <property type="component" value="Unassembled WGS sequence"/>
</dbReference>
<sequence>MIKNDLFSKASVGFLLFSVPLTWKNSENTRYTDNMSCDFLGCLAVLRIFGKYIYSDVRSECSADCKQLMIGDFDGGGWLAYG</sequence>
<accession>A0A2S9H1P7</accession>
<keyword evidence="2" id="KW-1185">Reference proteome</keyword>